<dbReference type="InterPro" id="IPR006119">
    <property type="entry name" value="Resolv_N"/>
</dbReference>
<keyword evidence="4" id="KW-1185">Reference proteome</keyword>
<sequence>MYSHLQNALWNDVRNAHILAWMIVGLLLSGRISLAALSGRIDPVHFIPCHVHVEQRAPRSSVAEESSHRMGQRLWSIGHPCPARLGRSDPDLTLDTSVLGALAEFERALIHERQRERIEAAEKAGVYKGRKKTLFIAQVGELQRRAEAGDSKASLARNLASAGRPSTSI</sequence>
<protein>
    <recommendedName>
        <fullName evidence="2">Resolvase/invertase-type recombinase catalytic domain-containing protein</fullName>
    </recommendedName>
</protein>
<keyword evidence="1" id="KW-0472">Membrane</keyword>
<evidence type="ECO:0000259" key="2">
    <source>
        <dbReference type="Pfam" id="PF00239"/>
    </source>
</evidence>
<gene>
    <name evidence="3" type="ORF">GCM10010840_25570</name>
</gene>
<reference evidence="4" key="1">
    <citation type="journal article" date="2019" name="Int. J. Syst. Evol. Microbiol.">
        <title>The Global Catalogue of Microorganisms (GCM) 10K type strain sequencing project: providing services to taxonomists for standard genome sequencing and annotation.</title>
        <authorList>
            <consortium name="The Broad Institute Genomics Platform"/>
            <consortium name="The Broad Institute Genome Sequencing Center for Infectious Disease"/>
            <person name="Wu L."/>
            <person name="Ma J."/>
        </authorList>
    </citation>
    <scope>NUCLEOTIDE SEQUENCE [LARGE SCALE GENOMIC DNA]</scope>
    <source>
        <strain evidence="4">JCM 15442</strain>
    </source>
</reference>
<evidence type="ECO:0000256" key="1">
    <source>
        <dbReference type="SAM" id="Phobius"/>
    </source>
</evidence>
<keyword evidence="1" id="KW-1133">Transmembrane helix</keyword>
<comment type="caution">
    <text evidence="3">The sequence shown here is derived from an EMBL/GenBank/DDBJ whole genome shotgun (WGS) entry which is preliminary data.</text>
</comment>
<feature type="domain" description="Resolvase/invertase-type recombinase catalytic" evidence="2">
    <location>
        <begin position="93"/>
        <end position="126"/>
    </location>
</feature>
<feature type="transmembrane region" description="Helical" evidence="1">
    <location>
        <begin position="18"/>
        <end position="37"/>
    </location>
</feature>
<proteinExistence type="predicted"/>
<accession>A0ABQ2GD06</accession>
<dbReference type="SUPFAM" id="SSF53041">
    <property type="entry name" value="Resolvase-like"/>
    <property type="match status" value="1"/>
</dbReference>
<dbReference type="Proteomes" id="UP000639973">
    <property type="component" value="Unassembled WGS sequence"/>
</dbReference>
<name>A0ABQ2GD06_9DEIO</name>
<keyword evidence="1" id="KW-0812">Transmembrane</keyword>
<dbReference type="Pfam" id="PF00239">
    <property type="entry name" value="Resolvase"/>
    <property type="match status" value="1"/>
</dbReference>
<evidence type="ECO:0000313" key="4">
    <source>
        <dbReference type="Proteomes" id="UP000639973"/>
    </source>
</evidence>
<organism evidence="3 4">
    <name type="scientific">Deinococcus aerolatus</name>
    <dbReference type="NCBI Taxonomy" id="522487"/>
    <lineage>
        <taxon>Bacteria</taxon>
        <taxon>Thermotogati</taxon>
        <taxon>Deinococcota</taxon>
        <taxon>Deinococci</taxon>
        <taxon>Deinococcales</taxon>
        <taxon>Deinococcaceae</taxon>
        <taxon>Deinococcus</taxon>
    </lineage>
</organism>
<dbReference type="EMBL" id="BMOL01000012">
    <property type="protein sequence ID" value="GGL86491.1"/>
    <property type="molecule type" value="Genomic_DNA"/>
</dbReference>
<evidence type="ECO:0000313" key="3">
    <source>
        <dbReference type="EMBL" id="GGL86491.1"/>
    </source>
</evidence>
<dbReference type="InterPro" id="IPR036162">
    <property type="entry name" value="Resolvase-like_N_sf"/>
</dbReference>